<evidence type="ECO:0000313" key="2">
    <source>
        <dbReference type="Proteomes" id="UP000004775"/>
    </source>
</evidence>
<dbReference type="AlphaFoldDB" id="I4HYR1"/>
<dbReference type="HOGENOM" id="CLU_2955356_0_0_3"/>
<sequence length="59" mass="6754">MAFSSPLAIVLLLVYKPDFFLKPLYQLSVISYQLSDLSFQCAVCMVLRFVLCNVQGYKE</sequence>
<protein>
    <submittedName>
        <fullName evidence="1">Uncharacterized protein</fullName>
    </submittedName>
</protein>
<proteinExistence type="predicted"/>
<name>I4HYR1_MICAE</name>
<dbReference type="EMBL" id="CAIO01000364">
    <property type="protein sequence ID" value="CCI27185.1"/>
    <property type="molecule type" value="Genomic_DNA"/>
</dbReference>
<gene>
    <name evidence="1" type="ORF">MICAH_4260025</name>
</gene>
<organism evidence="1 2">
    <name type="scientific">Microcystis aeruginosa PCC 9809</name>
    <dbReference type="NCBI Taxonomy" id="1160285"/>
    <lineage>
        <taxon>Bacteria</taxon>
        <taxon>Bacillati</taxon>
        <taxon>Cyanobacteriota</taxon>
        <taxon>Cyanophyceae</taxon>
        <taxon>Oscillatoriophycideae</taxon>
        <taxon>Chroococcales</taxon>
        <taxon>Microcystaceae</taxon>
        <taxon>Microcystis</taxon>
    </lineage>
</organism>
<evidence type="ECO:0000313" key="1">
    <source>
        <dbReference type="EMBL" id="CCI27185.1"/>
    </source>
</evidence>
<comment type="caution">
    <text evidence="1">The sequence shown here is derived from an EMBL/GenBank/DDBJ whole genome shotgun (WGS) entry which is preliminary data.</text>
</comment>
<dbReference type="Proteomes" id="UP000004775">
    <property type="component" value="Unassembled WGS sequence"/>
</dbReference>
<reference evidence="1 2" key="1">
    <citation type="submission" date="2012-04" db="EMBL/GenBank/DDBJ databases">
        <authorList>
            <person name="Genoscope - CEA"/>
        </authorList>
    </citation>
    <scope>NUCLEOTIDE SEQUENCE [LARGE SCALE GENOMIC DNA]</scope>
    <source>
        <strain evidence="1 2">9809</strain>
    </source>
</reference>
<accession>I4HYR1</accession>